<dbReference type="InterPro" id="IPR011006">
    <property type="entry name" value="CheY-like_superfamily"/>
</dbReference>
<dbReference type="SMART" id="SM00850">
    <property type="entry name" value="LytTR"/>
    <property type="match status" value="1"/>
</dbReference>
<accession>A0A7X3G6S9</accession>
<dbReference type="OrthoDB" id="9809318at2"/>
<dbReference type="RefSeq" id="WP_160331988.1">
    <property type="nucleotide sequence ID" value="NZ_WSRS01000002.1"/>
</dbReference>
<keyword evidence="2" id="KW-0902">Two-component regulatory system</keyword>
<dbReference type="InterPro" id="IPR046947">
    <property type="entry name" value="LytR-like"/>
</dbReference>
<dbReference type="InterPro" id="IPR001789">
    <property type="entry name" value="Sig_transdc_resp-reg_receiver"/>
</dbReference>
<evidence type="ECO:0000256" key="3">
    <source>
        <dbReference type="ARBA" id="ARBA00023159"/>
    </source>
</evidence>
<evidence type="ECO:0000256" key="1">
    <source>
        <dbReference type="ARBA" id="ARBA00022490"/>
    </source>
</evidence>
<comment type="caution">
    <text evidence="5">The sequence shown here is derived from an EMBL/GenBank/DDBJ whole genome shotgun (WGS) entry which is preliminary data.</text>
</comment>
<keyword evidence="3" id="KW-0010">Activator</keyword>
<dbReference type="SUPFAM" id="SSF52172">
    <property type="entry name" value="CheY-like"/>
    <property type="match status" value="1"/>
</dbReference>
<dbReference type="GO" id="GO:0003677">
    <property type="term" value="F:DNA binding"/>
    <property type="evidence" value="ECO:0007669"/>
    <property type="project" value="InterPro"/>
</dbReference>
<sequence>MKVLILEDQLHHQIRLEGALQELGEELQQKLEIRTTGKLEEFMAYHAQAEVHQLYFLDIEIQNRERTGLELAREIRKDNPFAIIVFTSSHSEFALLTFRYQVAALDFIPKDLADDLFRIRLRDVLEYSRSHFVDVDTQADYFDFCTKGERLQIPFQDIFYIETAPNSHKLRMVGKNFIKEFPGTLQELSDLKDSKGRDRFFRPHKSYLANIQNIRGWDRRNRMVLFLEQVSCPLSRLRFAAMKELLAEKNEIF</sequence>
<evidence type="ECO:0000313" key="6">
    <source>
        <dbReference type="Proteomes" id="UP000461595"/>
    </source>
</evidence>
<dbReference type="Gene3D" id="2.40.50.1020">
    <property type="entry name" value="LytTr DNA-binding domain"/>
    <property type="match status" value="1"/>
</dbReference>
<reference evidence="5 6" key="1">
    <citation type="submission" date="2019-12" db="EMBL/GenBank/DDBJ databases">
        <title>Microbes associate with the intestines of laboratory mice.</title>
        <authorList>
            <person name="Navarre W."/>
            <person name="Wong E."/>
        </authorList>
    </citation>
    <scope>NUCLEOTIDE SEQUENCE [LARGE SCALE GENOMIC DNA]</scope>
    <source>
        <strain evidence="5 6">NM51_B2-22</strain>
    </source>
</reference>
<organism evidence="5 6">
    <name type="scientific">Streptococcus danieliae</name>
    <dbReference type="NCBI Taxonomy" id="747656"/>
    <lineage>
        <taxon>Bacteria</taxon>
        <taxon>Bacillati</taxon>
        <taxon>Bacillota</taxon>
        <taxon>Bacilli</taxon>
        <taxon>Lactobacillales</taxon>
        <taxon>Streptococcaceae</taxon>
        <taxon>Streptococcus</taxon>
    </lineage>
</organism>
<dbReference type="Gene3D" id="3.40.50.2300">
    <property type="match status" value="1"/>
</dbReference>
<proteinExistence type="predicted"/>
<dbReference type="Proteomes" id="UP000461595">
    <property type="component" value="Unassembled WGS sequence"/>
</dbReference>
<keyword evidence="1" id="KW-0963">Cytoplasm</keyword>
<dbReference type="GO" id="GO:0000156">
    <property type="term" value="F:phosphorelay response regulator activity"/>
    <property type="evidence" value="ECO:0007669"/>
    <property type="project" value="InterPro"/>
</dbReference>
<dbReference type="InterPro" id="IPR007492">
    <property type="entry name" value="LytTR_DNA-bd_dom"/>
</dbReference>
<dbReference type="PANTHER" id="PTHR37299">
    <property type="entry name" value="TRANSCRIPTIONAL REGULATOR-RELATED"/>
    <property type="match status" value="1"/>
</dbReference>
<evidence type="ECO:0000256" key="4">
    <source>
        <dbReference type="ARBA" id="ARBA00037164"/>
    </source>
</evidence>
<gene>
    <name evidence="5" type="ORF">E5983_00500</name>
</gene>
<dbReference type="CDD" id="cd17533">
    <property type="entry name" value="REC_LytTR_AgrA-like"/>
    <property type="match status" value="1"/>
</dbReference>
<evidence type="ECO:0000313" key="5">
    <source>
        <dbReference type="EMBL" id="MVX58155.1"/>
    </source>
</evidence>
<dbReference type="AlphaFoldDB" id="A0A7X3G6S9"/>
<name>A0A7X3G6S9_9STRE</name>
<protein>
    <submittedName>
        <fullName evidence="5">Response regulator</fullName>
    </submittedName>
</protein>
<dbReference type="PROSITE" id="PS50110">
    <property type="entry name" value="RESPONSE_REGULATORY"/>
    <property type="match status" value="1"/>
</dbReference>
<evidence type="ECO:0000256" key="2">
    <source>
        <dbReference type="ARBA" id="ARBA00023012"/>
    </source>
</evidence>
<dbReference type="EMBL" id="WSRS01000002">
    <property type="protein sequence ID" value="MVX58155.1"/>
    <property type="molecule type" value="Genomic_DNA"/>
</dbReference>
<dbReference type="Pfam" id="PF04397">
    <property type="entry name" value="LytTR"/>
    <property type="match status" value="1"/>
</dbReference>
<dbReference type="PROSITE" id="PS50930">
    <property type="entry name" value="HTH_LYTTR"/>
    <property type="match status" value="1"/>
</dbReference>
<dbReference type="SMART" id="SM00448">
    <property type="entry name" value="REC"/>
    <property type="match status" value="1"/>
</dbReference>
<comment type="function">
    <text evidence="4">Required for high-level post-exponential phase expression of a series of secreted proteins.</text>
</comment>
<dbReference type="Pfam" id="PF00072">
    <property type="entry name" value="Response_reg"/>
    <property type="match status" value="1"/>
</dbReference>
<dbReference type="PANTHER" id="PTHR37299:SF3">
    <property type="entry name" value="STAGE 0 SPORULATION PROTEIN A HOMOLOG"/>
    <property type="match status" value="1"/>
</dbReference>